<comment type="caution">
    <text evidence="1">The sequence shown here is derived from an EMBL/GenBank/DDBJ whole genome shotgun (WGS) entry which is preliminary data.</text>
</comment>
<dbReference type="Proteomes" id="UP000461585">
    <property type="component" value="Unassembled WGS sequence"/>
</dbReference>
<evidence type="ECO:0000313" key="2">
    <source>
        <dbReference type="Proteomes" id="UP000461585"/>
    </source>
</evidence>
<name>A0A7X5KLR2_9FIRM</name>
<proteinExistence type="predicted"/>
<reference evidence="1 2" key="1">
    <citation type="submission" date="2020-01" db="EMBL/GenBank/DDBJ databases">
        <title>Anaeroalcalibacter tamaniensis gen. nov., sp. nov., moderately halophilic strictly anaerobic fermenter bacterium from mud volcano of Taman peninsula.</title>
        <authorList>
            <person name="Frolova A."/>
            <person name="Merkel A.Y."/>
            <person name="Slobodkin A.I."/>
        </authorList>
    </citation>
    <scope>NUCLEOTIDE SEQUENCE [LARGE SCALE GENOMIC DNA]</scope>
    <source>
        <strain evidence="1 2">F-3ap</strain>
    </source>
</reference>
<keyword evidence="2" id="KW-1185">Reference proteome</keyword>
<organism evidence="1 2">
    <name type="scientific">Anaerotalea alkaliphila</name>
    <dbReference type="NCBI Taxonomy" id="2662126"/>
    <lineage>
        <taxon>Bacteria</taxon>
        <taxon>Bacillati</taxon>
        <taxon>Bacillota</taxon>
        <taxon>Clostridia</taxon>
        <taxon>Eubacteriales</taxon>
        <taxon>Anaerotalea</taxon>
    </lineage>
</organism>
<protein>
    <submittedName>
        <fullName evidence="1">Uncharacterized protein</fullName>
    </submittedName>
</protein>
<dbReference type="AlphaFoldDB" id="A0A7X5KLR2"/>
<dbReference type="EMBL" id="JAAEEH010000008">
    <property type="protein sequence ID" value="NDL66964.1"/>
    <property type="molecule type" value="Genomic_DNA"/>
</dbReference>
<evidence type="ECO:0000313" key="1">
    <source>
        <dbReference type="EMBL" id="NDL66964.1"/>
    </source>
</evidence>
<sequence>MEAGISIEEMMEDLTAYFEAAGYEDYFEKELRDKSKDEIVDLYRRIFLEEEPDSGIEL</sequence>
<accession>A0A7X5KLR2</accession>
<dbReference type="RefSeq" id="WP_162369691.1">
    <property type="nucleotide sequence ID" value="NZ_JAAEEH010000008.1"/>
</dbReference>
<gene>
    <name evidence="1" type="ORF">GXN74_04275</name>
</gene>